<dbReference type="GO" id="GO:0016829">
    <property type="term" value="F:lyase activity"/>
    <property type="evidence" value="ECO:0007669"/>
    <property type="project" value="UniProtKB-KW"/>
</dbReference>
<dbReference type="InterPro" id="IPR008929">
    <property type="entry name" value="Chondroitin_lyas"/>
</dbReference>
<gene>
    <name evidence="5" type="ORF">FHR20_004041</name>
</gene>
<evidence type="ECO:0000256" key="2">
    <source>
        <dbReference type="ARBA" id="ARBA00023239"/>
    </source>
</evidence>
<reference evidence="5 6" key="1">
    <citation type="submission" date="2020-03" db="EMBL/GenBank/DDBJ databases">
        <title>Genomic Encyclopedia of Type Strains, Phase IV (KMG-IV): sequencing the most valuable type-strain genomes for metagenomic binning, comparative biology and taxonomic classification.</title>
        <authorList>
            <person name="Goeker M."/>
        </authorList>
    </citation>
    <scope>NUCLEOTIDE SEQUENCE [LARGE SCALE GENOMIC DNA]</scope>
    <source>
        <strain evidence="5 6">DSM 4733</strain>
    </source>
</reference>
<evidence type="ECO:0000313" key="6">
    <source>
        <dbReference type="Proteomes" id="UP000564677"/>
    </source>
</evidence>
<sequence length="351" mass="38382">MKLLLSSAVALLAFGGLPARAQGHAILDAGFARAVAPDDPVARRIRGRAGAALERPPGAIPRLHTEGTLPGKGIREISLTAKQDQGIVLALALAWRLTGERRYLDQTARYLENWADVYRMSFNPIDETGFDTLLLATDLTEADLPPALRGKLDAFWRKMAAGYLDAMDAGPRNANTNWQSHRIKLATMAAFQTGDATLIARARAAFRNQVGANIQADGSVFDFHERDALHYVTYDLDPLLMAALAARAHGEDWYGWKSPSGSSLAGALAWLEPYATGEKTHVEFVRSRIQFDRDRAAAGQKEYAPHPWDPGNAVNTYALARLLAPGYRAFAAKLAERTGRQPADWIVLLAR</sequence>
<keyword evidence="1 3" id="KW-0732">Signal</keyword>
<accession>A0A7X5ZY62</accession>
<dbReference type="Gene3D" id="1.50.10.100">
    <property type="entry name" value="Chondroitin AC/alginate lyase"/>
    <property type="match status" value="1"/>
</dbReference>
<evidence type="ECO:0000256" key="3">
    <source>
        <dbReference type="SAM" id="SignalP"/>
    </source>
</evidence>
<evidence type="ECO:0000256" key="1">
    <source>
        <dbReference type="ARBA" id="ARBA00022729"/>
    </source>
</evidence>
<name>A0A7X5ZY62_9SPHN</name>
<dbReference type="AlphaFoldDB" id="A0A7X5ZY62"/>
<keyword evidence="6" id="KW-1185">Reference proteome</keyword>
<dbReference type="GO" id="GO:0042597">
    <property type="term" value="C:periplasmic space"/>
    <property type="evidence" value="ECO:0007669"/>
    <property type="project" value="InterPro"/>
</dbReference>
<dbReference type="InterPro" id="IPR008397">
    <property type="entry name" value="Alginate_lyase_dom"/>
</dbReference>
<dbReference type="RefSeq" id="WP_167301360.1">
    <property type="nucleotide sequence ID" value="NZ_JAASQV010000005.1"/>
</dbReference>
<feature type="domain" description="Alginate lyase" evidence="4">
    <location>
        <begin position="59"/>
        <end position="280"/>
    </location>
</feature>
<organism evidence="5 6">
    <name type="scientific">Sphingomonas leidyi</name>
    <dbReference type="NCBI Taxonomy" id="68569"/>
    <lineage>
        <taxon>Bacteria</taxon>
        <taxon>Pseudomonadati</taxon>
        <taxon>Pseudomonadota</taxon>
        <taxon>Alphaproteobacteria</taxon>
        <taxon>Sphingomonadales</taxon>
        <taxon>Sphingomonadaceae</taxon>
        <taxon>Sphingomonas</taxon>
    </lineage>
</organism>
<dbReference type="SUPFAM" id="SSF48230">
    <property type="entry name" value="Chondroitin AC/alginate lyase"/>
    <property type="match status" value="1"/>
</dbReference>
<dbReference type="Pfam" id="PF05426">
    <property type="entry name" value="Alginate_lyase"/>
    <property type="match status" value="1"/>
</dbReference>
<evidence type="ECO:0000313" key="5">
    <source>
        <dbReference type="EMBL" id="NIJ67063.1"/>
    </source>
</evidence>
<feature type="signal peptide" evidence="3">
    <location>
        <begin position="1"/>
        <end position="21"/>
    </location>
</feature>
<dbReference type="Proteomes" id="UP000564677">
    <property type="component" value="Unassembled WGS sequence"/>
</dbReference>
<proteinExistence type="predicted"/>
<keyword evidence="2" id="KW-0456">Lyase</keyword>
<evidence type="ECO:0000259" key="4">
    <source>
        <dbReference type="Pfam" id="PF05426"/>
    </source>
</evidence>
<dbReference type="EMBL" id="JAASQV010000005">
    <property type="protein sequence ID" value="NIJ67063.1"/>
    <property type="molecule type" value="Genomic_DNA"/>
</dbReference>
<protein>
    <recommendedName>
        <fullName evidence="4">Alginate lyase domain-containing protein</fullName>
    </recommendedName>
</protein>
<feature type="chain" id="PRO_5030726557" description="Alginate lyase domain-containing protein" evidence="3">
    <location>
        <begin position="22"/>
        <end position="351"/>
    </location>
</feature>
<comment type="caution">
    <text evidence="5">The sequence shown here is derived from an EMBL/GenBank/DDBJ whole genome shotgun (WGS) entry which is preliminary data.</text>
</comment>